<dbReference type="Proteomes" id="UP000262825">
    <property type="component" value="Unassembled WGS sequence"/>
</dbReference>
<proteinExistence type="predicted"/>
<reference evidence="2" key="1">
    <citation type="submission" date="2018-06" db="EMBL/GenBank/DDBJ databases">
        <authorList>
            <person name="Guldener U."/>
        </authorList>
    </citation>
    <scope>NUCLEOTIDE SEQUENCE [LARGE SCALE GENOMIC DNA]</scope>
    <source>
        <strain evidence="2">UTAD17</strain>
    </source>
</reference>
<evidence type="ECO:0000313" key="1">
    <source>
        <dbReference type="EMBL" id="SSD60868.1"/>
    </source>
</evidence>
<dbReference type="GO" id="GO:0005737">
    <property type="term" value="C:cytoplasm"/>
    <property type="evidence" value="ECO:0007669"/>
    <property type="project" value="TreeGrafter"/>
</dbReference>
<dbReference type="CDD" id="cd02440">
    <property type="entry name" value="AdoMet_MTases"/>
    <property type="match status" value="1"/>
</dbReference>
<protein>
    <recommendedName>
        <fullName evidence="3">Protein-lysine N-methyltransferase EFM3</fullName>
    </recommendedName>
</protein>
<dbReference type="InterPro" id="IPR029063">
    <property type="entry name" value="SAM-dependent_MTases_sf"/>
</dbReference>
<dbReference type="EMBL" id="UFAJ01000481">
    <property type="protein sequence ID" value="SSD60868.1"/>
    <property type="molecule type" value="Genomic_DNA"/>
</dbReference>
<accession>A0A376B879</accession>
<dbReference type="OrthoDB" id="3971695at2759"/>
<evidence type="ECO:0000313" key="2">
    <source>
        <dbReference type="Proteomes" id="UP000262825"/>
    </source>
</evidence>
<organism evidence="1 2">
    <name type="scientific">Saccharomycodes ludwigii</name>
    <dbReference type="NCBI Taxonomy" id="36035"/>
    <lineage>
        <taxon>Eukaryota</taxon>
        <taxon>Fungi</taxon>
        <taxon>Dikarya</taxon>
        <taxon>Ascomycota</taxon>
        <taxon>Saccharomycotina</taxon>
        <taxon>Saccharomycetes</taxon>
        <taxon>Saccharomycodales</taxon>
        <taxon>Saccharomycodaceae</taxon>
        <taxon>Saccharomycodes</taxon>
    </lineage>
</organism>
<dbReference type="AlphaFoldDB" id="A0A376B879"/>
<dbReference type="PANTHER" id="PTHR14614">
    <property type="entry name" value="HEPATOCELLULAR CARCINOMA-ASSOCIATED ANTIGEN"/>
    <property type="match status" value="1"/>
</dbReference>
<name>A0A376B879_9ASCO</name>
<keyword evidence="2" id="KW-1185">Reference proteome</keyword>
<dbReference type="PANTHER" id="PTHR14614:SF130">
    <property type="entry name" value="PROTEIN-LYSINE N-METHYLTRANSFERASE EEF2KMT"/>
    <property type="match status" value="1"/>
</dbReference>
<dbReference type="Gene3D" id="3.40.50.150">
    <property type="entry name" value="Vaccinia Virus protein VP39"/>
    <property type="match status" value="1"/>
</dbReference>
<sequence>MNLFEVDIINKFNQRYPFQNFIKYCCGADRNTTEKLRLTTFINEVYSNNDNTNKYYIKQIMNEMLKYLDTFINTTSNTNDSRVCFLDEPESFQEWLYEQYIEYLNIQYDPNLEDIITYTFSVGNNINSTGLQIKIREKPNIISSENTTGLKTWEAALYLTYYLCKSFPNDNNIKTSNNETMNVLELGCGTGVVGISYYKLYAKYWANCNAHLTDGSDFVINEVLPYNCKLNDCTNENVHHYQMDWSEPYLRYIYDDKKIDLILGADITFDDECIYYLTYCLKELFHNNAKNGCYALISATIRKETTIEYFIQRCKELGLQVELVSSCSNDDNDGFIKDVLFKPLTAPIRIYKVSYYI</sequence>
<dbReference type="VEuPathDB" id="FungiDB:SCODWIG_02629"/>
<dbReference type="InterPro" id="IPR019410">
    <property type="entry name" value="Methyltransf_16"/>
</dbReference>
<dbReference type="Pfam" id="PF10294">
    <property type="entry name" value="Methyltransf_16"/>
    <property type="match status" value="1"/>
</dbReference>
<dbReference type="GO" id="GO:0008757">
    <property type="term" value="F:S-adenosylmethionine-dependent methyltransferase activity"/>
    <property type="evidence" value="ECO:0007669"/>
    <property type="project" value="UniProtKB-ARBA"/>
</dbReference>
<evidence type="ECO:0008006" key="3">
    <source>
        <dbReference type="Google" id="ProtNLM"/>
    </source>
</evidence>
<gene>
    <name evidence="1" type="ORF">SCODWIG_02629</name>
</gene>
<dbReference type="SUPFAM" id="SSF53335">
    <property type="entry name" value="S-adenosyl-L-methionine-dependent methyltransferases"/>
    <property type="match status" value="1"/>
</dbReference>